<dbReference type="RefSeq" id="WP_115179984.1">
    <property type="nucleotide sequence ID" value="NZ_UGHY01000002.1"/>
</dbReference>
<name>A0A377JGV2_HAEPA</name>
<gene>
    <name evidence="2" type="ORF">NCTC10672_00946</name>
</gene>
<reference evidence="2 3" key="1">
    <citation type="submission" date="2018-06" db="EMBL/GenBank/DDBJ databases">
        <authorList>
            <consortium name="Pathogen Informatics"/>
            <person name="Doyle S."/>
        </authorList>
    </citation>
    <scope>NUCLEOTIDE SEQUENCE [LARGE SCALE GENOMIC DNA]</scope>
    <source>
        <strain evidence="2 3">NCTC10672</strain>
    </source>
</reference>
<dbReference type="Proteomes" id="UP000254186">
    <property type="component" value="Unassembled WGS sequence"/>
</dbReference>
<evidence type="ECO:0000256" key="1">
    <source>
        <dbReference type="SAM" id="SignalP"/>
    </source>
</evidence>
<accession>A0A377JGV2</accession>
<evidence type="ECO:0008006" key="4">
    <source>
        <dbReference type="Google" id="ProtNLM"/>
    </source>
</evidence>
<feature type="chain" id="PRO_5016731042" description="Lipoprotein" evidence="1">
    <location>
        <begin position="19"/>
        <end position="177"/>
    </location>
</feature>
<evidence type="ECO:0000313" key="3">
    <source>
        <dbReference type="Proteomes" id="UP000254186"/>
    </source>
</evidence>
<dbReference type="AlphaFoldDB" id="A0A377JGV2"/>
<dbReference type="PROSITE" id="PS51257">
    <property type="entry name" value="PROKAR_LIPOPROTEIN"/>
    <property type="match status" value="1"/>
</dbReference>
<proteinExistence type="predicted"/>
<dbReference type="EMBL" id="UGHY01000002">
    <property type="protein sequence ID" value="STP03686.1"/>
    <property type="molecule type" value="Genomic_DNA"/>
</dbReference>
<organism evidence="2 3">
    <name type="scientific">Haemophilus parainfluenzae</name>
    <dbReference type="NCBI Taxonomy" id="729"/>
    <lineage>
        <taxon>Bacteria</taxon>
        <taxon>Pseudomonadati</taxon>
        <taxon>Pseudomonadota</taxon>
        <taxon>Gammaproteobacteria</taxon>
        <taxon>Pasteurellales</taxon>
        <taxon>Pasteurellaceae</taxon>
        <taxon>Haemophilus</taxon>
    </lineage>
</organism>
<protein>
    <recommendedName>
        <fullName evidence="4">Lipoprotein</fullName>
    </recommendedName>
</protein>
<sequence length="177" mass="19830">MRKIFKVVILTLSLTSCAEVTEGLKDISQGTFVKKRVGNPFRTEQTTDSSLYNSLVNLSQGKAVGSSIKMDTSDLMFFKALNHNTLIQENEVNYDYDQVELLSNELKLHKIFVKESKAGEKCSSPLSNNQGYTSSTYEFMINGKKLYILQYGSVCGSCLYKPIVITKNQPCKVLNTL</sequence>
<feature type="signal peptide" evidence="1">
    <location>
        <begin position="1"/>
        <end position="18"/>
    </location>
</feature>
<keyword evidence="1" id="KW-0732">Signal</keyword>
<evidence type="ECO:0000313" key="2">
    <source>
        <dbReference type="EMBL" id="STP03686.1"/>
    </source>
</evidence>